<dbReference type="RefSeq" id="WP_205133563.1">
    <property type="nucleotide sequence ID" value="NZ_JACSNT010000006.1"/>
</dbReference>
<evidence type="ECO:0000256" key="2">
    <source>
        <dbReference type="ARBA" id="ARBA00022448"/>
    </source>
</evidence>
<dbReference type="PANTHER" id="PTHR43826:SF3">
    <property type="entry name" value="GLUCOSE-6-PHOSPHATE EXCHANGER SLC37A4"/>
    <property type="match status" value="1"/>
</dbReference>
<feature type="domain" description="Major facilitator superfamily (MFS) profile" evidence="7">
    <location>
        <begin position="22"/>
        <end position="410"/>
    </location>
</feature>
<dbReference type="Pfam" id="PF07690">
    <property type="entry name" value="MFS_1"/>
    <property type="match status" value="1"/>
</dbReference>
<dbReference type="PANTHER" id="PTHR43826">
    <property type="entry name" value="GLUCOSE-6-PHOSPHATE EXCHANGER SLC37A4"/>
    <property type="match status" value="1"/>
</dbReference>
<feature type="transmembrane region" description="Helical" evidence="6">
    <location>
        <begin position="288"/>
        <end position="305"/>
    </location>
</feature>
<feature type="transmembrane region" description="Helical" evidence="6">
    <location>
        <begin position="109"/>
        <end position="134"/>
    </location>
</feature>
<name>A0ABS2G7E4_9FIRM</name>
<reference evidence="8 9" key="1">
    <citation type="journal article" date="2021" name="Sci. Rep.">
        <title>The distribution of antibiotic resistance genes in chicken gut microbiota commensals.</title>
        <authorList>
            <person name="Juricova H."/>
            <person name="Matiasovicova J."/>
            <person name="Kubasova T."/>
            <person name="Cejkova D."/>
            <person name="Rychlik I."/>
        </authorList>
    </citation>
    <scope>NUCLEOTIDE SEQUENCE [LARGE SCALE GENOMIC DNA]</scope>
    <source>
        <strain evidence="8 9">An431b</strain>
    </source>
</reference>
<dbReference type="EMBL" id="JACSNV010000005">
    <property type="protein sequence ID" value="MBM6877401.1"/>
    <property type="molecule type" value="Genomic_DNA"/>
</dbReference>
<feature type="transmembrane region" description="Helical" evidence="6">
    <location>
        <begin position="352"/>
        <end position="372"/>
    </location>
</feature>
<comment type="subcellular location">
    <subcellularLocation>
        <location evidence="1">Cell membrane</location>
        <topology evidence="1">Multi-pass membrane protein</topology>
    </subcellularLocation>
</comment>
<feature type="transmembrane region" description="Helical" evidence="6">
    <location>
        <begin position="51"/>
        <end position="72"/>
    </location>
</feature>
<keyword evidence="3 6" id="KW-0812">Transmembrane</keyword>
<evidence type="ECO:0000259" key="7">
    <source>
        <dbReference type="PROSITE" id="PS50850"/>
    </source>
</evidence>
<feature type="transmembrane region" description="Helical" evidence="6">
    <location>
        <begin position="84"/>
        <end position="103"/>
    </location>
</feature>
<keyword evidence="9" id="KW-1185">Reference proteome</keyword>
<accession>A0ABS2G7E4</accession>
<feature type="transmembrane region" description="Helical" evidence="6">
    <location>
        <begin position="258"/>
        <end position="276"/>
    </location>
</feature>
<evidence type="ECO:0000256" key="4">
    <source>
        <dbReference type="ARBA" id="ARBA00022989"/>
    </source>
</evidence>
<dbReference type="InterPro" id="IPR011701">
    <property type="entry name" value="MFS"/>
</dbReference>
<evidence type="ECO:0000256" key="3">
    <source>
        <dbReference type="ARBA" id="ARBA00022692"/>
    </source>
</evidence>
<gene>
    <name evidence="8" type="ORF">H9X83_04435</name>
</gene>
<keyword evidence="5 6" id="KW-0472">Membrane</keyword>
<evidence type="ECO:0000256" key="1">
    <source>
        <dbReference type="ARBA" id="ARBA00004651"/>
    </source>
</evidence>
<dbReference type="InterPro" id="IPR051337">
    <property type="entry name" value="OPA_Antiporter"/>
</dbReference>
<feature type="transmembrane region" description="Helical" evidence="6">
    <location>
        <begin position="317"/>
        <end position="340"/>
    </location>
</feature>
<dbReference type="PROSITE" id="PS50850">
    <property type="entry name" value="MFS"/>
    <property type="match status" value="1"/>
</dbReference>
<keyword evidence="2" id="KW-0813">Transport</keyword>
<feature type="transmembrane region" description="Helical" evidence="6">
    <location>
        <begin position="384"/>
        <end position="405"/>
    </location>
</feature>
<protein>
    <submittedName>
        <fullName evidence="8">MFS transporter</fullName>
    </submittedName>
</protein>
<feature type="transmembrane region" description="Helical" evidence="6">
    <location>
        <begin position="141"/>
        <end position="165"/>
    </location>
</feature>
<dbReference type="Gene3D" id="1.20.1250.20">
    <property type="entry name" value="MFS general substrate transporter like domains"/>
    <property type="match status" value="2"/>
</dbReference>
<dbReference type="SUPFAM" id="SSF103473">
    <property type="entry name" value="MFS general substrate transporter"/>
    <property type="match status" value="1"/>
</dbReference>
<sequence length="415" mass="44691">MQSEMNVERKDQSQNKSRMVIMMVVLGLAYFFSNFHRLSLGVVSDTIQTEFQLSTAQLGLLGSALFYPYAIMQLPSGVIGDRVPANKLIAASCILTACSTLLFSVSQQFSLLVVARMMAGVATALVYVPALAAIRRKFGDAVYGTMVGIMVSLGQIGAVCASAPLQFLTNVLGWRKAFFIIGCLTVVLSIGCWFFIDDNKNGTQTKQKKENAWKMVVQPFAIALIVWFFITGGSRLSFQSLWGGKFFTEALSMSADASSIMLMCISIGCIVGASILGSISDKIGSTKTVVFSSLIFVCTWIAYAVCKENSSRLFIGAVGILLGAFGAGGFTVGFSCISLFAKKEYTGTITGIVNFFTFLGSAIFTQICGNFMESLPISTSRGQFQVLFICFAAASLIVTLFLWGCGRKMNGASDK</sequence>
<evidence type="ECO:0000256" key="6">
    <source>
        <dbReference type="SAM" id="Phobius"/>
    </source>
</evidence>
<dbReference type="InterPro" id="IPR020846">
    <property type="entry name" value="MFS_dom"/>
</dbReference>
<dbReference type="Proteomes" id="UP000729290">
    <property type="component" value="Unassembled WGS sequence"/>
</dbReference>
<keyword evidence="4 6" id="KW-1133">Transmembrane helix</keyword>
<proteinExistence type="predicted"/>
<evidence type="ECO:0000313" key="8">
    <source>
        <dbReference type="EMBL" id="MBM6877401.1"/>
    </source>
</evidence>
<comment type="caution">
    <text evidence="8">The sequence shown here is derived from an EMBL/GenBank/DDBJ whole genome shotgun (WGS) entry which is preliminary data.</text>
</comment>
<organism evidence="8 9">
    <name type="scientific">Anaerotignum lactatifermentans</name>
    <dbReference type="NCBI Taxonomy" id="160404"/>
    <lineage>
        <taxon>Bacteria</taxon>
        <taxon>Bacillati</taxon>
        <taxon>Bacillota</taxon>
        <taxon>Clostridia</taxon>
        <taxon>Lachnospirales</taxon>
        <taxon>Anaerotignaceae</taxon>
        <taxon>Anaerotignum</taxon>
    </lineage>
</organism>
<evidence type="ECO:0000313" key="9">
    <source>
        <dbReference type="Proteomes" id="UP000729290"/>
    </source>
</evidence>
<dbReference type="InterPro" id="IPR036259">
    <property type="entry name" value="MFS_trans_sf"/>
</dbReference>
<feature type="transmembrane region" description="Helical" evidence="6">
    <location>
        <begin position="177"/>
        <end position="196"/>
    </location>
</feature>
<evidence type="ECO:0000256" key="5">
    <source>
        <dbReference type="ARBA" id="ARBA00023136"/>
    </source>
</evidence>
<feature type="transmembrane region" description="Helical" evidence="6">
    <location>
        <begin position="20"/>
        <end position="39"/>
    </location>
</feature>
<feature type="transmembrane region" description="Helical" evidence="6">
    <location>
        <begin position="216"/>
        <end position="238"/>
    </location>
</feature>